<evidence type="ECO:0000313" key="2">
    <source>
        <dbReference type="Proteomes" id="UP000299290"/>
    </source>
</evidence>
<evidence type="ECO:0000313" key="1">
    <source>
        <dbReference type="EMBL" id="GDY41632.1"/>
    </source>
</evidence>
<reference evidence="1 2" key="1">
    <citation type="journal article" date="2020" name="Int. J. Syst. Evol. Microbiol.">
        <title>Reclassification of Streptomyces castelarensis and Streptomyces sporoclivatus as later heterotypic synonyms of Streptomyces antimycoticus.</title>
        <authorList>
            <person name="Komaki H."/>
            <person name="Tamura T."/>
        </authorList>
    </citation>
    <scope>NUCLEOTIDE SEQUENCE [LARGE SCALE GENOMIC DNA]</scope>
    <source>
        <strain evidence="1 2">NBRC 12839</strain>
    </source>
</reference>
<name>A0A4D4K0L7_9ACTN</name>
<dbReference type="AlphaFoldDB" id="A0A4D4K0L7"/>
<gene>
    <name evidence="1" type="ORF">SANT12839_025140</name>
</gene>
<dbReference type="Proteomes" id="UP000299290">
    <property type="component" value="Unassembled WGS sequence"/>
</dbReference>
<protein>
    <submittedName>
        <fullName evidence="1">Uncharacterized protein</fullName>
    </submittedName>
</protein>
<sequence>MTRLRGALVSECEDFVLKGMTYCSNAGMRLGCEWARRCVAMPQRAGMALPWRLRMAVEGSAAYGSAHAHTGMKAHLNWGDAEKATARRRGAMDVLRKPVRGDDSIEETFTYPRKCHLTAAPSEAVPPSDMRRPKTL</sequence>
<proteinExistence type="predicted"/>
<dbReference type="EMBL" id="BJHV01000001">
    <property type="protein sequence ID" value="GDY41632.1"/>
    <property type="molecule type" value="Genomic_DNA"/>
</dbReference>
<keyword evidence="2" id="KW-1185">Reference proteome</keyword>
<accession>A0A4D4K0L7</accession>
<organism evidence="1 2">
    <name type="scientific">Streptomyces antimycoticus</name>
    <dbReference type="NCBI Taxonomy" id="68175"/>
    <lineage>
        <taxon>Bacteria</taxon>
        <taxon>Bacillati</taxon>
        <taxon>Actinomycetota</taxon>
        <taxon>Actinomycetes</taxon>
        <taxon>Kitasatosporales</taxon>
        <taxon>Streptomycetaceae</taxon>
        <taxon>Streptomyces</taxon>
        <taxon>Streptomyces violaceusniger group</taxon>
    </lineage>
</organism>
<comment type="caution">
    <text evidence="1">The sequence shown here is derived from an EMBL/GenBank/DDBJ whole genome shotgun (WGS) entry which is preliminary data.</text>
</comment>